<proteinExistence type="predicted"/>
<evidence type="ECO:0000313" key="3">
    <source>
        <dbReference type="Proteomes" id="UP000054653"/>
    </source>
</evidence>
<keyword evidence="3" id="KW-1185">Reference proteome</keyword>
<dbReference type="EMBL" id="JYDI01001768">
    <property type="protein sequence ID" value="KRY26564.1"/>
    <property type="molecule type" value="Genomic_DNA"/>
</dbReference>
<evidence type="ECO:0000313" key="2">
    <source>
        <dbReference type="EMBL" id="KRY26564.1"/>
    </source>
</evidence>
<dbReference type="AlphaFoldDB" id="A0A0V1AP75"/>
<evidence type="ECO:0000256" key="1">
    <source>
        <dbReference type="SAM" id="Phobius"/>
    </source>
</evidence>
<reference evidence="2 3" key="1">
    <citation type="submission" date="2015-01" db="EMBL/GenBank/DDBJ databases">
        <title>Evolution of Trichinella species and genotypes.</title>
        <authorList>
            <person name="Korhonen P.K."/>
            <person name="Edoardo P."/>
            <person name="Giuseppe L.R."/>
            <person name="Gasser R.B."/>
        </authorList>
    </citation>
    <scope>NUCLEOTIDE SEQUENCE [LARGE SCALE GENOMIC DNA]</scope>
    <source>
        <strain evidence="2">ISS120</strain>
    </source>
</reference>
<keyword evidence="1" id="KW-0812">Transmembrane</keyword>
<sequence length="36" mass="4111">MTTDNLFFGSNLIVSKYLVYLVLCLGLEFAVFRPLL</sequence>
<protein>
    <submittedName>
        <fullName evidence="2">Uncharacterized protein</fullName>
    </submittedName>
</protein>
<feature type="transmembrane region" description="Helical" evidence="1">
    <location>
        <begin position="12"/>
        <end position="32"/>
    </location>
</feature>
<organism evidence="2 3">
    <name type="scientific">Trichinella britovi</name>
    <name type="common">Parasitic roundworm</name>
    <dbReference type="NCBI Taxonomy" id="45882"/>
    <lineage>
        <taxon>Eukaryota</taxon>
        <taxon>Metazoa</taxon>
        <taxon>Ecdysozoa</taxon>
        <taxon>Nematoda</taxon>
        <taxon>Enoplea</taxon>
        <taxon>Dorylaimia</taxon>
        <taxon>Trichinellida</taxon>
        <taxon>Trichinellidae</taxon>
        <taxon>Trichinella</taxon>
    </lineage>
</organism>
<keyword evidence="1" id="KW-0472">Membrane</keyword>
<dbReference type="Proteomes" id="UP000054653">
    <property type="component" value="Unassembled WGS sequence"/>
</dbReference>
<comment type="caution">
    <text evidence="2">The sequence shown here is derived from an EMBL/GenBank/DDBJ whole genome shotgun (WGS) entry which is preliminary data.</text>
</comment>
<gene>
    <name evidence="2" type="ORF">T03_14266</name>
</gene>
<accession>A0A0V1AP75</accession>
<name>A0A0V1AP75_TRIBR</name>
<keyword evidence="1" id="KW-1133">Transmembrane helix</keyword>